<proteinExistence type="predicted"/>
<dbReference type="GO" id="GO:0016788">
    <property type="term" value="F:hydrolase activity, acting on ester bonds"/>
    <property type="evidence" value="ECO:0007669"/>
    <property type="project" value="InterPro"/>
</dbReference>
<feature type="binding site" evidence="1">
    <location>
        <position position="133"/>
    </location>
    <ligand>
        <name>a divalent metal cation</name>
        <dbReference type="ChEBI" id="CHEBI:60240"/>
        <label>2</label>
    </ligand>
</feature>
<comment type="caution">
    <text evidence="2">The sequence shown here is derived from an EMBL/GenBank/DDBJ whole genome shotgun (WGS) entry which is preliminary data.</text>
</comment>
<reference evidence="2" key="1">
    <citation type="journal article" date="2020" name="mSystems">
        <title>Genome- and Community-Level Interaction Insights into Carbon Utilization and Element Cycling Functions of Hydrothermarchaeota in Hydrothermal Sediment.</title>
        <authorList>
            <person name="Zhou Z."/>
            <person name="Liu Y."/>
            <person name="Xu W."/>
            <person name="Pan J."/>
            <person name="Luo Z.H."/>
            <person name="Li M."/>
        </authorList>
    </citation>
    <scope>NUCLEOTIDE SEQUENCE [LARGE SCALE GENOMIC DNA]</scope>
    <source>
        <strain evidence="2">SpSt-1116</strain>
    </source>
</reference>
<dbReference type="InterPro" id="IPR032466">
    <property type="entry name" value="Metal_Hydrolase"/>
</dbReference>
<evidence type="ECO:0000313" key="2">
    <source>
        <dbReference type="EMBL" id="HHQ79915.1"/>
    </source>
</evidence>
<dbReference type="CDD" id="cd01310">
    <property type="entry name" value="TatD_DNAse"/>
    <property type="match status" value="1"/>
</dbReference>
<organism evidence="2">
    <name type="scientific">Fervidicoccus fontis</name>
    <dbReference type="NCBI Taxonomy" id="683846"/>
    <lineage>
        <taxon>Archaea</taxon>
        <taxon>Thermoproteota</taxon>
        <taxon>Thermoprotei</taxon>
        <taxon>Fervidicoccales</taxon>
        <taxon>Fervidicoccaceae</taxon>
        <taxon>Fervidicoccus</taxon>
    </lineage>
</organism>
<sequence length="251" mass="28733">MPGRIEPSTIPYVDVHVHAVEYSDSDWKKIESLGASIIVAVAEDVESSKATLDLAESRHNVYPCIGIHPWNCTEARREDVDAINRLISRMKRPCIGEVGLDLKFVPQSIEKQREVFRRMVELAVEYDAVLNLHAAGAWSEVFHVIDRLDVEKAVFHWYTGPLDLIRDITERGFYISVNAAARIQEKQRRVIEATPLEYILSESDGPYQYRGIRLTTEMMPELVQLVSKVKGVDRATVLEQVWLNLKRLFET</sequence>
<dbReference type="EMBL" id="DRZC01000009">
    <property type="protein sequence ID" value="HHQ79915.1"/>
    <property type="molecule type" value="Genomic_DNA"/>
</dbReference>
<name>A0A7J3ZII6_9CREN</name>
<dbReference type="SUPFAM" id="SSF51556">
    <property type="entry name" value="Metallo-dependent hydrolases"/>
    <property type="match status" value="1"/>
</dbReference>
<dbReference type="PANTHER" id="PTHR46124">
    <property type="entry name" value="D-AMINOACYL-TRNA DEACYLASE"/>
    <property type="match status" value="1"/>
</dbReference>
<dbReference type="Pfam" id="PF01026">
    <property type="entry name" value="TatD_DNase"/>
    <property type="match status" value="1"/>
</dbReference>
<evidence type="ECO:0000256" key="1">
    <source>
        <dbReference type="PIRSR" id="PIRSR005902-1"/>
    </source>
</evidence>
<feature type="binding site" evidence="1">
    <location>
        <position position="18"/>
    </location>
    <ligand>
        <name>a divalent metal cation</name>
        <dbReference type="ChEBI" id="CHEBI:60240"/>
        <label>1</label>
    </ligand>
</feature>
<accession>A0A7J3ZII6</accession>
<feature type="binding site" evidence="1">
    <location>
        <position position="156"/>
    </location>
    <ligand>
        <name>a divalent metal cation</name>
        <dbReference type="ChEBI" id="CHEBI:60240"/>
        <label>2</label>
    </ligand>
</feature>
<feature type="binding site" evidence="1">
    <location>
        <position position="16"/>
    </location>
    <ligand>
        <name>a divalent metal cation</name>
        <dbReference type="ChEBI" id="CHEBI:60240"/>
        <label>1</label>
    </ligand>
</feature>
<dbReference type="GO" id="GO:0046872">
    <property type="term" value="F:metal ion binding"/>
    <property type="evidence" value="ECO:0007669"/>
    <property type="project" value="UniProtKB-KW"/>
</dbReference>
<protein>
    <submittedName>
        <fullName evidence="2">TatD family deoxyribonuclease</fullName>
    </submittedName>
</protein>
<feature type="binding site" evidence="1">
    <location>
        <position position="97"/>
    </location>
    <ligand>
        <name>a divalent metal cation</name>
        <dbReference type="ChEBI" id="CHEBI:60240"/>
        <label>1</label>
    </ligand>
</feature>
<dbReference type="PIRSF" id="PIRSF005902">
    <property type="entry name" value="DNase_TatD"/>
    <property type="match status" value="1"/>
</dbReference>
<dbReference type="Gene3D" id="3.20.20.140">
    <property type="entry name" value="Metal-dependent hydrolases"/>
    <property type="match status" value="1"/>
</dbReference>
<dbReference type="AlphaFoldDB" id="A0A7J3ZII6"/>
<feature type="binding site" evidence="1">
    <location>
        <position position="204"/>
    </location>
    <ligand>
        <name>a divalent metal cation</name>
        <dbReference type="ChEBI" id="CHEBI:60240"/>
        <label>1</label>
    </ligand>
</feature>
<dbReference type="InterPro" id="IPR001130">
    <property type="entry name" value="TatD-like"/>
</dbReference>
<dbReference type="PANTHER" id="PTHR46124:SF2">
    <property type="entry name" value="D-AMINOACYL-TRNA DEACYLASE"/>
    <property type="match status" value="1"/>
</dbReference>
<gene>
    <name evidence="2" type="ORF">ENM78_00400</name>
</gene>
<keyword evidence="1" id="KW-0479">Metal-binding</keyword>